<dbReference type="RefSeq" id="WP_089740271.1">
    <property type="nucleotide sequence ID" value="NZ_FOGL01000006.1"/>
</dbReference>
<proteinExistence type="predicted"/>
<organism evidence="2 3">
    <name type="scientific">Gracilibacillus ureilyticus</name>
    <dbReference type="NCBI Taxonomy" id="531814"/>
    <lineage>
        <taxon>Bacteria</taxon>
        <taxon>Bacillati</taxon>
        <taxon>Bacillota</taxon>
        <taxon>Bacilli</taxon>
        <taxon>Bacillales</taxon>
        <taxon>Bacillaceae</taxon>
        <taxon>Gracilibacillus</taxon>
    </lineage>
</organism>
<sequence>MDTFFYFLFVIAYISLLVWAVYSSSQNLSYRSFLFLVITGLVYDNALLAFGRFIGAGELLETLNAARYWIHAIVTPTLVLYCYGILKLLNIEWVNSNKGKMVFYYITLLLIAIELIIEVIPLNLKPVWENGVLNYAPVTANNHPPYMILAVTVILLVTSIILCKKTKWKWMLIGTVLMGAGSAAAPLFPSGALTNGFELILIFTLVITKIYIERKKTLPFLGNNPKKAR</sequence>
<keyword evidence="1" id="KW-1133">Transmembrane helix</keyword>
<feature type="transmembrane region" description="Helical" evidence="1">
    <location>
        <begin position="6"/>
        <end position="22"/>
    </location>
</feature>
<evidence type="ECO:0000313" key="3">
    <source>
        <dbReference type="Proteomes" id="UP000199687"/>
    </source>
</evidence>
<keyword evidence="1" id="KW-0812">Transmembrane</keyword>
<keyword evidence="1" id="KW-0472">Membrane</keyword>
<feature type="transmembrane region" description="Helical" evidence="1">
    <location>
        <begin position="194"/>
        <end position="212"/>
    </location>
</feature>
<dbReference type="Proteomes" id="UP000199687">
    <property type="component" value="Unassembled WGS sequence"/>
</dbReference>
<gene>
    <name evidence="2" type="ORF">SAMN04487944_10623</name>
</gene>
<feature type="transmembrane region" description="Helical" evidence="1">
    <location>
        <begin position="102"/>
        <end position="124"/>
    </location>
</feature>
<dbReference type="OrthoDB" id="4331374at2"/>
<reference evidence="2 3" key="1">
    <citation type="submission" date="2016-10" db="EMBL/GenBank/DDBJ databases">
        <authorList>
            <person name="de Groot N.N."/>
        </authorList>
    </citation>
    <scope>NUCLEOTIDE SEQUENCE [LARGE SCALE GENOMIC DNA]</scope>
    <source>
        <strain evidence="2 3">CGMCC 1.7727</strain>
    </source>
</reference>
<feature type="transmembrane region" description="Helical" evidence="1">
    <location>
        <begin position="144"/>
        <end position="163"/>
    </location>
</feature>
<evidence type="ECO:0000313" key="2">
    <source>
        <dbReference type="EMBL" id="SER55196.1"/>
    </source>
</evidence>
<dbReference type="STRING" id="531814.SAMN04487944_10623"/>
<dbReference type="AlphaFoldDB" id="A0A1H9Q3N9"/>
<protein>
    <recommendedName>
        <fullName evidence="4">Phospholipid phosphatase</fullName>
    </recommendedName>
</protein>
<dbReference type="EMBL" id="FOGL01000006">
    <property type="protein sequence ID" value="SER55196.1"/>
    <property type="molecule type" value="Genomic_DNA"/>
</dbReference>
<name>A0A1H9Q3N9_9BACI</name>
<feature type="transmembrane region" description="Helical" evidence="1">
    <location>
        <begin position="170"/>
        <end position="188"/>
    </location>
</feature>
<keyword evidence="3" id="KW-1185">Reference proteome</keyword>
<feature type="transmembrane region" description="Helical" evidence="1">
    <location>
        <begin position="34"/>
        <end position="56"/>
    </location>
</feature>
<accession>A0A1H9Q3N9</accession>
<feature type="transmembrane region" description="Helical" evidence="1">
    <location>
        <begin position="68"/>
        <end position="90"/>
    </location>
</feature>
<evidence type="ECO:0000256" key="1">
    <source>
        <dbReference type="SAM" id="Phobius"/>
    </source>
</evidence>
<evidence type="ECO:0008006" key="4">
    <source>
        <dbReference type="Google" id="ProtNLM"/>
    </source>
</evidence>